<dbReference type="PANTHER" id="PTHR38340">
    <property type="entry name" value="S-LAYER PROTEIN"/>
    <property type="match status" value="1"/>
</dbReference>
<dbReference type="PANTHER" id="PTHR38340:SF1">
    <property type="entry name" value="S-LAYER PROTEIN"/>
    <property type="match status" value="1"/>
</dbReference>
<comment type="subcellular location">
    <subcellularLocation>
        <location evidence="1">Membrane</location>
    </subcellularLocation>
    <subcellularLocation>
        <location evidence="2">Secreted</location>
    </subcellularLocation>
</comment>
<dbReference type="GO" id="GO:0005576">
    <property type="term" value="C:extracellular region"/>
    <property type="evidence" value="ECO:0007669"/>
    <property type="project" value="UniProtKB-SubCell"/>
</dbReference>
<dbReference type="PRINTS" id="PR01488">
    <property type="entry name" value="RTXTOXINA"/>
</dbReference>
<dbReference type="GO" id="GO:0005509">
    <property type="term" value="F:calcium ion binding"/>
    <property type="evidence" value="ECO:0007669"/>
    <property type="project" value="InterPro"/>
</dbReference>
<dbReference type="GO" id="GO:0016020">
    <property type="term" value="C:membrane"/>
    <property type="evidence" value="ECO:0007669"/>
    <property type="project" value="UniProtKB-SubCell"/>
</dbReference>
<dbReference type="Pfam" id="PF19078">
    <property type="entry name" value="Big_12"/>
    <property type="match status" value="1"/>
</dbReference>
<gene>
    <name evidence="10" type="ORF">JKG68_26665</name>
</gene>
<evidence type="ECO:0000256" key="4">
    <source>
        <dbReference type="ARBA" id="ARBA00022656"/>
    </source>
</evidence>
<dbReference type="PROSITE" id="PS00330">
    <property type="entry name" value="HEMOLYSIN_CALCIUM"/>
    <property type="match status" value="2"/>
</dbReference>
<evidence type="ECO:0000256" key="7">
    <source>
        <dbReference type="ARBA" id="ARBA00023136"/>
    </source>
</evidence>
<evidence type="ECO:0000256" key="8">
    <source>
        <dbReference type="SAM" id="MobiDB-lite"/>
    </source>
</evidence>
<protein>
    <recommendedName>
        <fullName evidence="9">Bacterial Ig-like domain-containing protein</fullName>
    </recommendedName>
</protein>
<dbReference type="PRINTS" id="PR00313">
    <property type="entry name" value="CABNDNGRPT"/>
</dbReference>
<keyword evidence="4" id="KW-0800">Toxin</keyword>
<dbReference type="InterPro" id="IPR001343">
    <property type="entry name" value="Hemolysn_Ca-bd"/>
</dbReference>
<evidence type="ECO:0000256" key="1">
    <source>
        <dbReference type="ARBA" id="ARBA00004370"/>
    </source>
</evidence>
<name>A0A937D087_9HYPH</name>
<dbReference type="AlphaFoldDB" id="A0A937D087"/>
<comment type="caution">
    <text evidence="10">The sequence shown here is derived from an EMBL/GenBank/DDBJ whole genome shotgun (WGS) entry which is preliminary data.</text>
</comment>
<dbReference type="Gene3D" id="2.150.10.10">
    <property type="entry name" value="Serralysin-like metalloprotease, C-terminal"/>
    <property type="match status" value="3"/>
</dbReference>
<dbReference type="InterPro" id="IPR018511">
    <property type="entry name" value="Hemolysin-typ_Ca-bd_CS"/>
</dbReference>
<dbReference type="InterPro" id="IPR011049">
    <property type="entry name" value="Serralysin-like_metalloprot_C"/>
</dbReference>
<dbReference type="Pfam" id="PF00353">
    <property type="entry name" value="HemolysinCabind"/>
    <property type="match status" value="4"/>
</dbReference>
<dbReference type="InterPro" id="IPR050557">
    <property type="entry name" value="RTX_toxin/Mannuronan_C5-epim"/>
</dbReference>
<evidence type="ECO:0000256" key="2">
    <source>
        <dbReference type="ARBA" id="ARBA00004613"/>
    </source>
</evidence>
<dbReference type="Gene3D" id="2.60.40.10">
    <property type="entry name" value="Immunoglobulins"/>
    <property type="match status" value="1"/>
</dbReference>
<dbReference type="Proteomes" id="UP000605848">
    <property type="component" value="Unassembled WGS sequence"/>
</dbReference>
<dbReference type="InterPro" id="IPR013783">
    <property type="entry name" value="Ig-like_fold"/>
</dbReference>
<feature type="region of interest" description="Disordered" evidence="8">
    <location>
        <begin position="661"/>
        <end position="700"/>
    </location>
</feature>
<dbReference type="NCBIfam" id="NF033510">
    <property type="entry name" value="Ca_tandemer"/>
    <property type="match status" value="1"/>
</dbReference>
<dbReference type="Gene3D" id="2.60.40.2700">
    <property type="match status" value="3"/>
</dbReference>
<dbReference type="InterPro" id="IPR044048">
    <property type="entry name" value="Big_12"/>
</dbReference>
<keyword evidence="6" id="KW-0843">Virulence</keyword>
<keyword evidence="3" id="KW-0964">Secreted</keyword>
<keyword evidence="11" id="KW-1185">Reference proteome</keyword>
<evidence type="ECO:0000313" key="10">
    <source>
        <dbReference type="EMBL" id="MBL0407504.1"/>
    </source>
</evidence>
<evidence type="ECO:0000256" key="3">
    <source>
        <dbReference type="ARBA" id="ARBA00022525"/>
    </source>
</evidence>
<evidence type="ECO:0000313" key="11">
    <source>
        <dbReference type="Proteomes" id="UP000605848"/>
    </source>
</evidence>
<evidence type="ECO:0000259" key="9">
    <source>
        <dbReference type="Pfam" id="PF19078"/>
    </source>
</evidence>
<dbReference type="EMBL" id="JAEQMY010000087">
    <property type="protein sequence ID" value="MBL0407504.1"/>
    <property type="molecule type" value="Genomic_DNA"/>
</dbReference>
<reference evidence="10" key="1">
    <citation type="submission" date="2021-01" db="EMBL/GenBank/DDBJ databases">
        <title>Microvirga sp.</title>
        <authorList>
            <person name="Kim M.K."/>
        </authorList>
    </citation>
    <scope>NUCLEOTIDE SEQUENCE</scope>
    <source>
        <strain evidence="10">5420S-16</strain>
    </source>
</reference>
<keyword evidence="5" id="KW-0677">Repeat</keyword>
<proteinExistence type="predicted"/>
<feature type="domain" description="Bacterial Ig-like" evidence="9">
    <location>
        <begin position="2"/>
        <end position="69"/>
    </location>
</feature>
<sequence>MSQFDLADLIVEGGSLSGLATSDYGKTWSATFTPTTNIEDVANVVTVKAGGYSDLAGNIGGGGTSGNYTIDTKAPVAPTFNVVATDDVITSAEKKAGVTLSGSTEEGSTITLNVGGPNRTALVSGTTWSYELTDADYMALTQNGGSITASATDASGNISSAGSKWITIKTNDAPTGAVSISGTAAEGETLAASHTLADADGMGTVTYQWQADGTDIAGATGSSLALTQSLVGKTITVVAHYTDQQGTAERVASGATLPVANVNDAPTGAVTVSGTPLEGQTLTAGHTLADEDGLGAITYQWKAGGEVIQGATGASFTLTQAQVGKAITVTVAYTDQHGTLERVTSAATPITGNVNDAPTGSVTITGTASEGETLSVSHTLADADGLGPISYQWQADEVAIDGATGTSLVLTQDMIGKAITVVASYTDQQGGAEQVSSLPTAPVARTVDGLYLQIGTITNSDGTISQVITIPVVEPGRLEEQGNPTLADIPLIKSSTGAWLLTAQLPVGYGLQVTGSPAPKAAGSSFADLIREIRAHTAAGSTDQNQLTGGGSGFLQGLSGDTPLIVQAIVPMLAPGSMKVPSQPLVISGTPAAAGDPMTALVIDTRGLPSGSHIELQDVSFAAVIGSVRVTGGAGSQVVYGDSASQYIVLGADDDTLHGGAGDDHVGSLSGNDSLYGDEGNDTVSGGDGNDLLDGGTGQDVMSGGSGSDMYIVDMTSDQVIEANTSGTDVVYSSVSYTLSAYVENLVLQGSAASGYGNGSANKIWAADTGSLLQGLGGNDSLYGGDGRDRLYGASGNDHLYGDAGSDTLNGGSGKDRLDGGSGDDSLASGTGNDTVIGGAGRDTISAGSGDDVIYGGLGADVIEDNFGRDTFVFNTRLGKGEVDTLKSFDVGPDTIRLENAIFKKVGGRGWLDEEAFHIGSKALERDDRIIYDAKKGMLYYDADGSGSKAQTAFAKLSKNLAMTEKDFFII</sequence>
<dbReference type="InterPro" id="IPR003995">
    <property type="entry name" value="RTX_toxin_determinant-A"/>
</dbReference>
<evidence type="ECO:0000256" key="6">
    <source>
        <dbReference type="ARBA" id="ARBA00023026"/>
    </source>
</evidence>
<dbReference type="SUPFAM" id="SSF51120">
    <property type="entry name" value="beta-Roll"/>
    <property type="match status" value="3"/>
</dbReference>
<evidence type="ECO:0000256" key="5">
    <source>
        <dbReference type="ARBA" id="ARBA00022737"/>
    </source>
</evidence>
<keyword evidence="7" id="KW-0472">Membrane</keyword>
<accession>A0A937D087</accession>
<organism evidence="10 11">
    <name type="scientific">Microvirga aerilata</name>
    <dbReference type="NCBI Taxonomy" id="670292"/>
    <lineage>
        <taxon>Bacteria</taxon>
        <taxon>Pseudomonadati</taxon>
        <taxon>Pseudomonadota</taxon>
        <taxon>Alphaproteobacteria</taxon>
        <taxon>Hyphomicrobiales</taxon>
        <taxon>Methylobacteriaceae</taxon>
        <taxon>Microvirga</taxon>
    </lineage>
</organism>
<dbReference type="GO" id="GO:0090729">
    <property type="term" value="F:toxin activity"/>
    <property type="evidence" value="ECO:0007669"/>
    <property type="project" value="UniProtKB-KW"/>
</dbReference>
<feature type="region of interest" description="Disordered" evidence="8">
    <location>
        <begin position="803"/>
        <end position="843"/>
    </location>
</feature>